<proteinExistence type="predicted"/>
<keyword evidence="1" id="KW-0805">Transcription regulation</keyword>
<keyword evidence="5" id="KW-1185">Reference proteome</keyword>
<feature type="compositionally biased region" description="Basic and acidic residues" evidence="3">
    <location>
        <begin position="185"/>
        <end position="197"/>
    </location>
</feature>
<evidence type="ECO:0000256" key="1">
    <source>
        <dbReference type="ARBA" id="ARBA00023015"/>
    </source>
</evidence>
<dbReference type="OrthoDB" id="777433at2759"/>
<keyword evidence="2" id="KW-0804">Transcription</keyword>
<dbReference type="PANTHER" id="PTHR36066">
    <property type="entry name" value="TRANSCRIPTION FACTOR BHLH145"/>
    <property type="match status" value="1"/>
</dbReference>
<dbReference type="GeneID" id="104608609"/>
<name>A0A1U8B9B8_NELNU</name>
<evidence type="ECO:0000256" key="3">
    <source>
        <dbReference type="SAM" id="MobiDB-lite"/>
    </source>
</evidence>
<reference evidence="6" key="1">
    <citation type="submission" date="2025-08" db="UniProtKB">
        <authorList>
            <consortium name="RefSeq"/>
        </authorList>
    </citation>
    <scope>IDENTIFICATION</scope>
</reference>
<dbReference type="InParanoid" id="A0A1U8B9B8"/>
<gene>
    <name evidence="6" type="primary">LOC104608609</name>
</gene>
<evidence type="ECO:0000256" key="2">
    <source>
        <dbReference type="ARBA" id="ARBA00023163"/>
    </source>
</evidence>
<accession>A0A1U8B9B8</accession>
<dbReference type="PROSITE" id="PS50888">
    <property type="entry name" value="BHLH"/>
    <property type="match status" value="1"/>
</dbReference>
<dbReference type="CDD" id="cd18917">
    <property type="entry name" value="bHLH_AtSAC51_like"/>
    <property type="match status" value="1"/>
</dbReference>
<feature type="region of interest" description="Disordered" evidence="3">
    <location>
        <begin position="181"/>
        <end position="232"/>
    </location>
</feature>
<evidence type="ECO:0000313" key="5">
    <source>
        <dbReference type="Proteomes" id="UP000189703"/>
    </source>
</evidence>
<feature type="compositionally biased region" description="Polar residues" evidence="3">
    <location>
        <begin position="8"/>
        <end position="23"/>
    </location>
</feature>
<evidence type="ECO:0000259" key="4">
    <source>
        <dbReference type="PROSITE" id="PS50888"/>
    </source>
</evidence>
<dbReference type="Pfam" id="PF23173">
    <property type="entry name" value="bHLH_SAC51"/>
    <property type="match status" value="1"/>
</dbReference>
<dbReference type="Proteomes" id="UP000189703">
    <property type="component" value="Unplaced"/>
</dbReference>
<dbReference type="eggNOG" id="ENOG502R77Z">
    <property type="taxonomic scope" value="Eukaryota"/>
</dbReference>
<dbReference type="InterPro" id="IPR037546">
    <property type="entry name" value="SAC51-like"/>
</dbReference>
<dbReference type="PANTHER" id="PTHR36066:SF2">
    <property type="entry name" value="TRANSCRIPTION FACTOR BHLH145"/>
    <property type="match status" value="1"/>
</dbReference>
<dbReference type="KEGG" id="nnu:104608609"/>
<dbReference type="FunCoup" id="A0A1U8B9B8">
    <property type="interactions" value="1733"/>
</dbReference>
<sequence length="358" mass="39255">MGKDSGSWFDQQPSAWQSPNLNCSGIPLDPGRQDPFSAYANPYTYIVSTNGTLPGLGVSELPHLKTAQPIVRHGWFYCLPRYRQSLALSPNYVPKEKISSYPNDGCGGEAAPNGTTGSVQKRFLVFDQSPNQTSLIFSSVVGPSVDRPNSMNPKPFDGHNIHGLTTERDLICYADPIVSNGLELDDNHESRDRSEMHEDTEELDALLNSDDECEDDDEETSTGHSPSDMTVYEKPGQTEEMIEEVASSGGPAKRRKLLEGEYDVASFIDTASSAKPIGSLEYEDDAESSCVKGTTGDSHTMVGNKRLRREKIRETVSLLQSIIPGGKGKDAMLVIDEAIRYLRSLKLKAQSLGTNIFK</sequence>
<feature type="compositionally biased region" description="Acidic residues" evidence="3">
    <location>
        <begin position="198"/>
        <end position="220"/>
    </location>
</feature>
<dbReference type="RefSeq" id="XP_010272947.2">
    <property type="nucleotide sequence ID" value="XM_010274645.2"/>
</dbReference>
<dbReference type="OMA" id="FYCLPRI"/>
<dbReference type="InterPro" id="IPR011598">
    <property type="entry name" value="bHLH_dom"/>
</dbReference>
<dbReference type="GO" id="GO:0046983">
    <property type="term" value="F:protein dimerization activity"/>
    <property type="evidence" value="ECO:0007669"/>
    <property type="project" value="InterPro"/>
</dbReference>
<dbReference type="InterPro" id="IPR036638">
    <property type="entry name" value="HLH_DNA-bd_sf"/>
</dbReference>
<organism evidence="5 6">
    <name type="scientific">Nelumbo nucifera</name>
    <name type="common">Sacred lotus</name>
    <dbReference type="NCBI Taxonomy" id="4432"/>
    <lineage>
        <taxon>Eukaryota</taxon>
        <taxon>Viridiplantae</taxon>
        <taxon>Streptophyta</taxon>
        <taxon>Embryophyta</taxon>
        <taxon>Tracheophyta</taxon>
        <taxon>Spermatophyta</taxon>
        <taxon>Magnoliopsida</taxon>
        <taxon>Proteales</taxon>
        <taxon>Nelumbonaceae</taxon>
        <taxon>Nelumbo</taxon>
    </lineage>
</organism>
<protein>
    <submittedName>
        <fullName evidence="6">Transcription factor bHLH143</fullName>
    </submittedName>
</protein>
<feature type="region of interest" description="Disordered" evidence="3">
    <location>
        <begin position="1"/>
        <end position="24"/>
    </location>
</feature>
<evidence type="ECO:0000313" key="6">
    <source>
        <dbReference type="RefSeq" id="XP_010272947.2"/>
    </source>
</evidence>
<dbReference type="SUPFAM" id="SSF47459">
    <property type="entry name" value="HLH, helix-loop-helix DNA-binding domain"/>
    <property type="match status" value="1"/>
</dbReference>
<feature type="domain" description="BHLH" evidence="4">
    <location>
        <begin position="296"/>
        <end position="345"/>
    </location>
</feature>
<dbReference type="AlphaFoldDB" id="A0A1U8B9B8"/>